<reference evidence="2" key="1">
    <citation type="journal article" date="2022" name="Mol. Ecol. Resour.">
        <title>The genomes of chicory, endive, great burdock and yacon provide insights into Asteraceae palaeo-polyploidization history and plant inulin production.</title>
        <authorList>
            <person name="Fan W."/>
            <person name="Wang S."/>
            <person name="Wang H."/>
            <person name="Wang A."/>
            <person name="Jiang F."/>
            <person name="Liu H."/>
            <person name="Zhao H."/>
            <person name="Xu D."/>
            <person name="Zhang Y."/>
        </authorList>
    </citation>
    <scope>NUCLEOTIDE SEQUENCE [LARGE SCALE GENOMIC DNA]</scope>
    <source>
        <strain evidence="2">cv. Niubang</strain>
    </source>
</reference>
<comment type="caution">
    <text evidence="1">The sequence shown here is derived from an EMBL/GenBank/DDBJ whole genome shotgun (WGS) entry which is preliminary data.</text>
</comment>
<gene>
    <name evidence="1" type="ORF">L6452_27651</name>
</gene>
<protein>
    <submittedName>
        <fullName evidence="1">Uncharacterized protein</fullName>
    </submittedName>
</protein>
<proteinExistence type="predicted"/>
<reference evidence="1 2" key="2">
    <citation type="journal article" date="2022" name="Mol. Ecol. Resour.">
        <title>The genomes of chicory, endive, great burdock and yacon provide insights into Asteraceae paleo-polyploidization history and plant inulin production.</title>
        <authorList>
            <person name="Fan W."/>
            <person name="Wang S."/>
            <person name="Wang H."/>
            <person name="Wang A."/>
            <person name="Jiang F."/>
            <person name="Liu H."/>
            <person name="Zhao H."/>
            <person name="Xu D."/>
            <person name="Zhang Y."/>
        </authorList>
    </citation>
    <scope>NUCLEOTIDE SEQUENCE [LARGE SCALE GENOMIC DNA]</scope>
    <source>
        <strain evidence="2">cv. Niubang</strain>
    </source>
</reference>
<evidence type="ECO:0000313" key="1">
    <source>
        <dbReference type="EMBL" id="KAI3702045.1"/>
    </source>
</evidence>
<evidence type="ECO:0000313" key="2">
    <source>
        <dbReference type="Proteomes" id="UP001055879"/>
    </source>
</evidence>
<name>A0ACB8ZXE2_ARCLA</name>
<organism evidence="1 2">
    <name type="scientific">Arctium lappa</name>
    <name type="common">Greater burdock</name>
    <name type="synonym">Lappa major</name>
    <dbReference type="NCBI Taxonomy" id="4217"/>
    <lineage>
        <taxon>Eukaryota</taxon>
        <taxon>Viridiplantae</taxon>
        <taxon>Streptophyta</taxon>
        <taxon>Embryophyta</taxon>
        <taxon>Tracheophyta</taxon>
        <taxon>Spermatophyta</taxon>
        <taxon>Magnoliopsida</taxon>
        <taxon>eudicotyledons</taxon>
        <taxon>Gunneridae</taxon>
        <taxon>Pentapetalae</taxon>
        <taxon>asterids</taxon>
        <taxon>campanulids</taxon>
        <taxon>Asterales</taxon>
        <taxon>Asteraceae</taxon>
        <taxon>Carduoideae</taxon>
        <taxon>Cardueae</taxon>
        <taxon>Arctiinae</taxon>
        <taxon>Arctium</taxon>
    </lineage>
</organism>
<accession>A0ACB8ZXE2</accession>
<dbReference type="Proteomes" id="UP001055879">
    <property type="component" value="Linkage Group LG09"/>
</dbReference>
<sequence length="230" mass="25265">MMVVSQPQEGMAAESRPPLDHPTASQSQPSHSKSIPQSLLEKPTSPITQIYSRKKVRKAPSLPVPSPSKPLSPLREDSPLENIYRETTGVSSNPKEVLSEVEKEHMGEKGKKIEELKLIVLSQQEQILNLKQMGEQENAKFEGEQVTAEKVAQEAETQAAVETINTSGTSKATEMVNTAEPMEAVETMKEVLTYLEIAETLIKAKHDTPKVISKAKGVVIKERGDASNKQ</sequence>
<dbReference type="EMBL" id="CM042055">
    <property type="protein sequence ID" value="KAI3702045.1"/>
    <property type="molecule type" value="Genomic_DNA"/>
</dbReference>
<keyword evidence="2" id="KW-1185">Reference proteome</keyword>